<evidence type="ECO:0000256" key="6">
    <source>
        <dbReference type="ARBA" id="ARBA00023204"/>
    </source>
</evidence>
<dbReference type="FunFam" id="3.30.160.60:FF:003113">
    <property type="entry name" value="GD17411"/>
    <property type="match status" value="1"/>
</dbReference>
<feature type="domain" description="UBZ4-type" evidence="9">
    <location>
        <begin position="709"/>
        <end position="733"/>
    </location>
</feature>
<keyword evidence="5" id="KW-0862">Zinc</keyword>
<feature type="domain" description="C2H2-type" evidence="8">
    <location>
        <begin position="672"/>
        <end position="695"/>
    </location>
</feature>
<evidence type="ECO:0000259" key="9">
    <source>
        <dbReference type="SMART" id="SM00734"/>
    </source>
</evidence>
<feature type="domain" description="C2H2-type" evidence="8">
    <location>
        <begin position="541"/>
        <end position="561"/>
    </location>
</feature>
<keyword evidence="1" id="KW-0479">Metal-binding</keyword>
<gene>
    <name evidence="10" type="primary">REST</name>
    <name evidence="10" type="ORF">BLAG_LOCUS21996</name>
</gene>
<feature type="domain" description="C2H2-type" evidence="8">
    <location>
        <begin position="514"/>
        <end position="537"/>
    </location>
</feature>
<feature type="domain" description="C2H2-type" evidence="8">
    <location>
        <begin position="1039"/>
        <end position="1061"/>
    </location>
</feature>
<feature type="domain" description="C2H2-type" evidence="8">
    <location>
        <begin position="1011"/>
        <end position="1031"/>
    </location>
</feature>
<dbReference type="GO" id="GO:0006281">
    <property type="term" value="P:DNA repair"/>
    <property type="evidence" value="ECO:0007669"/>
    <property type="project" value="UniProtKB-KW"/>
</dbReference>
<keyword evidence="4" id="KW-0863">Zinc-finger</keyword>
<sequence length="1186" mass="132077">MEMHLAAALSGNSFDDLIEVLCLYKCRLCHFAVSTGKADVIVHIKTEHQQTMLAHGPVNCFPAMNSFTARQPGNSGVSTLSEALRSRHLMLQKEGLQGASAVSIGNDIPVRWSVPPVQPSQERLREAVSYVAPSLEHFSQNSGPAAAQRRGQVTSPVASSGRFSRSVLSSGASLTNSFGGDGGTTIKEEPMSEGEEDAERLDPSWGDSEGSARIGDDEGAKGTGQASSGIKLKKTVSIVCPICNARLYRKTVNRHMDLHNDRGGFSCDGCDFETDQWHEMRSHMQRKHKPKHRCQNCDFETWSTEVFSEHMDVCVAEEEGEGNKERTNSRGTRHNSDSSMRVSRCQDVEKEDKFQEGVVEETAEDEEFEICAECGEQLQGQDVTIHKELHNREGGFSCDKCEFKTESWPEIKDHLKENHKLKCPSCEYETLSESFLDKHVCTGEQTAIEETAHQVQHSAAEKDSTEKEPNIDENVEGRIVNNTEDTETCSVCNLELKSHSLQRHKELHDSEGGFKCDQCDFSTATWEDVETHLASEHDSAYKCANCEFETSSETTLVEHFKSGSCTFSDRQSEGDGRVLEEGEDSSLLDVSMEEDETQDLEADDFEKYKDKLTSSGHCCVCGVRLYRKSVQRHMQLHNDEGGFSCPRCDFSTDSWKEILKHVDWHDRVRKKYRCPNCPYSSWAKSKMQVHFKKSHSGRNAKESPTPSDHLICPLCGIKLQPSTLIAHMDSEHVLSSDKAISSPGNGEDKEVSPFVQCPLCQIKVHKRMLRKHLDMPHVQWPKGAFSAPVAPLTSAHRGPNVAATGEIECPLCSKRIPSASLRKHLDEPHSQWSQNPSNVSLQVNQGLMTIMPEKKDLQVQCPLCGMCMHRNMLTKHMKMPHVRWPQGTVSCTAEDNKGENNARETTQQGEGTVNNGLSLSSHGTASGQPDEVTVLSDDEIDMDSDVFDEDDQQGSVGHCGICGEQVSDKSVERHMLLHNDKGGFSCDKCEFSTSSWREMRTHIRNVHKEKLLCPECGFLATTVELLRAHVMNCREKTSAVCSICGQEVPGNQLQQHVKEAHSTVTNVMDINLPSSLPTGKGEEDNTTDISQTVTNLGRGDSMINSSPRTLPPKKRQSVAGAHDCPICGCHLYSKTVELHMRLHDAHGGFVCDLCNYITDEWRLMRTHYNSSHSGQRNWHAGLKNDM</sequence>
<feature type="domain" description="UBZ4-type" evidence="9">
    <location>
        <begin position="754"/>
        <end position="778"/>
    </location>
</feature>
<dbReference type="OrthoDB" id="5860767at2759"/>
<reference evidence="10" key="1">
    <citation type="submission" date="2022-01" db="EMBL/GenBank/DDBJ databases">
        <authorList>
            <person name="Braso-Vives M."/>
        </authorList>
    </citation>
    <scope>NUCLEOTIDE SEQUENCE</scope>
</reference>
<evidence type="ECO:0000313" key="11">
    <source>
        <dbReference type="Proteomes" id="UP000838412"/>
    </source>
</evidence>
<feature type="domain" description="C2H2-type" evidence="8">
    <location>
        <begin position="984"/>
        <end position="1007"/>
    </location>
</feature>
<dbReference type="SMART" id="SM00734">
    <property type="entry name" value="ZnF_Rad18"/>
    <property type="match status" value="6"/>
</dbReference>
<feature type="domain" description="C2H2-type" evidence="8">
    <location>
        <begin position="755"/>
        <end position="777"/>
    </location>
</feature>
<feature type="domain" description="UBZ4-type" evidence="9">
    <location>
        <begin position="420"/>
        <end position="442"/>
    </location>
</feature>
<keyword evidence="11" id="KW-1185">Reference proteome</keyword>
<evidence type="ECO:0000256" key="7">
    <source>
        <dbReference type="SAM" id="MobiDB-lite"/>
    </source>
</evidence>
<dbReference type="Gene3D" id="3.30.160.60">
    <property type="entry name" value="Classic Zinc Finger"/>
    <property type="match status" value="6"/>
</dbReference>
<feature type="domain" description="C2H2-type" evidence="8">
    <location>
        <begin position="238"/>
        <end position="259"/>
    </location>
</feature>
<dbReference type="PANTHER" id="PTHR24379:SF127">
    <property type="entry name" value="BLOODY FINGERS-RELATED"/>
    <property type="match status" value="1"/>
</dbReference>
<feature type="domain" description="UBZ4-type" evidence="9">
    <location>
        <begin position="806"/>
        <end position="830"/>
    </location>
</feature>
<feature type="domain" description="C2H2-type" evidence="8">
    <location>
        <begin position="292"/>
        <end position="312"/>
    </location>
</feature>
<keyword evidence="6" id="KW-0234">DNA repair</keyword>
<dbReference type="EMBL" id="OV696692">
    <property type="protein sequence ID" value="CAH1269312.1"/>
    <property type="molecule type" value="Genomic_DNA"/>
</dbReference>
<dbReference type="AlphaFoldDB" id="A0A8K0EWS0"/>
<feature type="compositionally biased region" description="Polar residues" evidence="7">
    <location>
        <begin position="903"/>
        <end position="927"/>
    </location>
</feature>
<feature type="domain" description="C2H2-type" evidence="8">
    <location>
        <begin position="710"/>
        <end position="732"/>
    </location>
</feature>
<evidence type="ECO:0000313" key="10">
    <source>
        <dbReference type="EMBL" id="CAH1269312.1"/>
    </source>
</evidence>
<feature type="region of interest" description="Disordered" evidence="7">
    <location>
        <begin position="318"/>
        <end position="342"/>
    </location>
</feature>
<feature type="region of interest" description="Disordered" evidence="7">
    <location>
        <begin position="139"/>
        <end position="228"/>
    </location>
</feature>
<feature type="compositionally biased region" description="Low complexity" evidence="7">
    <location>
        <begin position="159"/>
        <end position="171"/>
    </location>
</feature>
<feature type="domain" description="C2H2-type" evidence="8">
    <location>
        <begin position="24"/>
        <end position="48"/>
    </location>
</feature>
<feature type="domain" description="C2H2-type" evidence="8">
    <location>
        <begin position="1122"/>
        <end position="1143"/>
    </location>
</feature>
<organism evidence="10 11">
    <name type="scientific">Branchiostoma lanceolatum</name>
    <name type="common">Common lancelet</name>
    <name type="synonym">Amphioxus lanceolatum</name>
    <dbReference type="NCBI Taxonomy" id="7740"/>
    <lineage>
        <taxon>Eukaryota</taxon>
        <taxon>Metazoa</taxon>
        <taxon>Chordata</taxon>
        <taxon>Cephalochordata</taxon>
        <taxon>Leptocardii</taxon>
        <taxon>Amphioxiformes</taxon>
        <taxon>Branchiostomatidae</taxon>
        <taxon>Branchiostoma</taxon>
    </lineage>
</organism>
<evidence type="ECO:0000256" key="5">
    <source>
        <dbReference type="ARBA" id="ARBA00022833"/>
    </source>
</evidence>
<feature type="region of interest" description="Disordered" evidence="7">
    <location>
        <begin position="890"/>
        <end position="930"/>
    </location>
</feature>
<dbReference type="PANTHER" id="PTHR24379">
    <property type="entry name" value="KRAB AND ZINC FINGER DOMAIN-CONTAINING"/>
    <property type="match status" value="1"/>
</dbReference>
<dbReference type="InterPro" id="IPR013087">
    <property type="entry name" value="Znf_C2H2_type"/>
</dbReference>
<evidence type="ECO:0000256" key="4">
    <source>
        <dbReference type="ARBA" id="ARBA00022771"/>
    </source>
</evidence>
<keyword evidence="3" id="KW-0227">DNA damage</keyword>
<evidence type="ECO:0000256" key="2">
    <source>
        <dbReference type="ARBA" id="ARBA00022737"/>
    </source>
</evidence>
<keyword evidence="2" id="KW-0677">Repeat</keyword>
<feature type="domain" description="C2H2-type" evidence="8">
    <location>
        <begin position="616"/>
        <end position="637"/>
    </location>
</feature>
<feature type="domain" description="C2H2-type" evidence="8">
    <location>
        <begin position="957"/>
        <end position="978"/>
    </location>
</feature>
<protein>
    <submittedName>
        <fullName evidence="10">REST protein</fullName>
    </submittedName>
</protein>
<feature type="domain" description="C2H2-type" evidence="8">
    <location>
        <begin position="265"/>
        <end position="288"/>
    </location>
</feature>
<dbReference type="GO" id="GO:0000981">
    <property type="term" value="F:DNA-binding transcription factor activity, RNA polymerase II-specific"/>
    <property type="evidence" value="ECO:0007669"/>
    <property type="project" value="TreeGrafter"/>
</dbReference>
<feature type="domain" description="C2H2-type" evidence="8">
    <location>
        <begin position="396"/>
        <end position="419"/>
    </location>
</feature>
<dbReference type="InterPro" id="IPR006642">
    <property type="entry name" value="Rad18_UBZ4"/>
</dbReference>
<feature type="region of interest" description="Disordered" evidence="7">
    <location>
        <begin position="1075"/>
        <end position="1120"/>
    </location>
</feature>
<evidence type="ECO:0000256" key="3">
    <source>
        <dbReference type="ARBA" id="ARBA00022763"/>
    </source>
</evidence>
<feature type="domain" description="UBZ4-type" evidence="9">
    <location>
        <begin position="237"/>
        <end position="260"/>
    </location>
</feature>
<feature type="domain" description="C2H2-type" evidence="8">
    <location>
        <begin position="1149"/>
        <end position="1172"/>
    </location>
</feature>
<feature type="domain" description="C2H2-type" evidence="8">
    <location>
        <begin position="369"/>
        <end position="390"/>
    </location>
</feature>
<proteinExistence type="predicted"/>
<accession>A0A8K0EWS0</accession>
<evidence type="ECO:0000256" key="1">
    <source>
        <dbReference type="ARBA" id="ARBA00022723"/>
    </source>
</evidence>
<feature type="domain" description="C2H2-type" evidence="8">
    <location>
        <begin position="859"/>
        <end position="881"/>
    </location>
</feature>
<dbReference type="GO" id="GO:0005634">
    <property type="term" value="C:nucleus"/>
    <property type="evidence" value="ECO:0007669"/>
    <property type="project" value="TreeGrafter"/>
</dbReference>
<dbReference type="Proteomes" id="UP000838412">
    <property type="component" value="Chromosome 7"/>
</dbReference>
<dbReference type="GO" id="GO:0008270">
    <property type="term" value="F:zinc ion binding"/>
    <property type="evidence" value="ECO:0007669"/>
    <property type="project" value="UniProtKB-KW"/>
</dbReference>
<dbReference type="GO" id="GO:0000977">
    <property type="term" value="F:RNA polymerase II transcription regulatory region sequence-specific DNA binding"/>
    <property type="evidence" value="ECO:0007669"/>
    <property type="project" value="TreeGrafter"/>
</dbReference>
<feature type="domain" description="C2H2-type" evidence="8">
    <location>
        <begin position="421"/>
        <end position="443"/>
    </location>
</feature>
<dbReference type="SMART" id="SM00355">
    <property type="entry name" value="ZnF_C2H2"/>
    <property type="match status" value="23"/>
</dbReference>
<feature type="domain" description="C2H2-type" evidence="8">
    <location>
        <begin position="807"/>
        <end position="829"/>
    </location>
</feature>
<evidence type="ECO:0000259" key="8">
    <source>
        <dbReference type="SMART" id="SM00355"/>
    </source>
</evidence>
<feature type="domain" description="UBZ4-type" evidence="9">
    <location>
        <begin position="1038"/>
        <end position="1062"/>
    </location>
</feature>
<name>A0A8K0EWS0_BRALA</name>
<feature type="domain" description="C2H2-type" evidence="8">
    <location>
        <begin position="487"/>
        <end position="508"/>
    </location>
</feature>
<feature type="domain" description="C2H2-type" evidence="8">
    <location>
        <begin position="643"/>
        <end position="665"/>
    </location>
</feature>